<dbReference type="AlphaFoldDB" id="A0A1Y2FHG8"/>
<accession>A0A1Y2FHG8</accession>
<protein>
    <submittedName>
        <fullName evidence="4">Uncharacterized protein</fullName>
    </submittedName>
</protein>
<dbReference type="InterPro" id="IPR056761">
    <property type="entry name" value="Ufl1-like_C"/>
</dbReference>
<evidence type="ECO:0000256" key="1">
    <source>
        <dbReference type="SAM" id="Coils"/>
    </source>
</evidence>
<gene>
    <name evidence="4" type="ORF">LY90DRAFT_663808</name>
</gene>
<dbReference type="Pfam" id="PF25041">
    <property type="entry name" value="UFL1_C"/>
    <property type="match status" value="1"/>
</dbReference>
<dbReference type="Proteomes" id="UP000193920">
    <property type="component" value="Unassembled WGS sequence"/>
</dbReference>
<dbReference type="InterPro" id="IPR056579">
    <property type="entry name" value="Ufl1_N"/>
</dbReference>
<dbReference type="PANTHER" id="PTHR31057:SF0">
    <property type="entry name" value="E3 UFM1-PROTEIN LIGASE 1"/>
    <property type="match status" value="1"/>
</dbReference>
<keyword evidence="1" id="KW-0175">Coiled coil</keyword>
<feature type="domain" description="E3 UFM1-protein ligase 1-like N-terminal" evidence="2">
    <location>
        <begin position="2"/>
        <end position="235"/>
    </location>
</feature>
<dbReference type="GO" id="GO:0034976">
    <property type="term" value="P:response to endoplasmic reticulum stress"/>
    <property type="evidence" value="ECO:0007669"/>
    <property type="project" value="TreeGrafter"/>
</dbReference>
<dbReference type="GO" id="GO:0032434">
    <property type="term" value="P:regulation of proteasomal ubiquitin-dependent protein catabolic process"/>
    <property type="evidence" value="ECO:0007669"/>
    <property type="project" value="TreeGrafter"/>
</dbReference>
<organism evidence="4 5">
    <name type="scientific">Neocallimastix californiae</name>
    <dbReference type="NCBI Taxonomy" id="1754190"/>
    <lineage>
        <taxon>Eukaryota</taxon>
        <taxon>Fungi</taxon>
        <taxon>Fungi incertae sedis</taxon>
        <taxon>Chytridiomycota</taxon>
        <taxon>Chytridiomycota incertae sedis</taxon>
        <taxon>Neocallimastigomycetes</taxon>
        <taxon>Neocallimastigales</taxon>
        <taxon>Neocallimastigaceae</taxon>
        <taxon>Neocallimastix</taxon>
    </lineage>
</organism>
<dbReference type="Pfam" id="PF09743">
    <property type="entry name" value="E3_UFM1_ligase"/>
    <property type="match status" value="1"/>
</dbReference>
<dbReference type="PANTHER" id="PTHR31057">
    <property type="entry name" value="E3 UFM1-PROTEIN LIGASE 1"/>
    <property type="match status" value="1"/>
</dbReference>
<evidence type="ECO:0000259" key="2">
    <source>
        <dbReference type="Pfam" id="PF09743"/>
    </source>
</evidence>
<dbReference type="EMBL" id="MCOG01000007">
    <property type="protein sequence ID" value="ORY83373.1"/>
    <property type="molecule type" value="Genomic_DNA"/>
</dbReference>
<evidence type="ECO:0000313" key="5">
    <source>
        <dbReference type="Proteomes" id="UP000193920"/>
    </source>
</evidence>
<proteinExistence type="predicted"/>
<dbReference type="GO" id="GO:1990592">
    <property type="term" value="P:protein K69-linked ufmylation"/>
    <property type="evidence" value="ECO:0007669"/>
    <property type="project" value="TreeGrafter"/>
</dbReference>
<name>A0A1Y2FHG8_9FUNG</name>
<evidence type="ECO:0000259" key="3">
    <source>
        <dbReference type="Pfam" id="PF25041"/>
    </source>
</evidence>
<dbReference type="STRING" id="1754190.A0A1Y2FHG8"/>
<sequence>MISGINCIDLIKKLNIDTHITTDNTIIIKKKVCEEIEKELDHNCGRIALVDLVNKLNVDILQIEEDCEYLIQNSKNKIILTNGDLLNKQYINNLINKINDSLEIKGILSILEFSQKNVLNSDFVFNLIKEKFSSNSNIIINKNEIYTKNFIEQQKTILNGILNSVSIPTTVASIQNQYNIHESAIKEILGNIKIYYPKLYINAQKNIIQNWLIQNGYIEFDFVKQYNIDNPKEYLLKIVPNIHICSNFAFTKAFCEQFEANINEIKHENFINILNWLPLSYQLNDVSEFINSLSLLRTLNKNTDKNDDNYIKQLKNFLVKNIYIKNCYNILKKYIEKKSIAYIQTKEYKIETDIQKRSTFLIQKEVKRLNQKELTDELKKQIEILNNELKIDENEVIEEVVKILKENLEEDYKYLLKSVFVPQNNEYQININEKLKLSDLIVRKYINLQMKSDSLKHFKDENIRRRLIDDLFENDFNELSILILAFSLMINLHDYTLFIDEKYNTINVDPIEKSLAIKNLDPPLSDLLNNLFQSLKNKLDISDIFEVLNTILTELQIKATPENEEIIKKEILKLNKDSLIQQLKENGKNINENSNHALILHLICLLIFQDSYNSPLFVSGKYVPSLLKGPLKQNNHHSDLLRYQKLIINKLKNKISDSETKNLLELSHTLIKLYI</sequence>
<feature type="coiled-coil region" evidence="1">
    <location>
        <begin position="368"/>
        <end position="395"/>
    </location>
</feature>
<dbReference type="GO" id="GO:0061666">
    <property type="term" value="F:UFM1 ligase activity"/>
    <property type="evidence" value="ECO:0007669"/>
    <property type="project" value="InterPro"/>
</dbReference>
<comment type="caution">
    <text evidence="4">The sequence shown here is derived from an EMBL/GenBank/DDBJ whole genome shotgun (WGS) entry which is preliminary data.</text>
</comment>
<dbReference type="OrthoDB" id="10258297at2759"/>
<dbReference type="InterPro" id="IPR018611">
    <property type="entry name" value="Ufl1"/>
</dbReference>
<dbReference type="GO" id="GO:0005789">
    <property type="term" value="C:endoplasmic reticulum membrane"/>
    <property type="evidence" value="ECO:0007669"/>
    <property type="project" value="TreeGrafter"/>
</dbReference>
<keyword evidence="5" id="KW-1185">Reference proteome</keyword>
<evidence type="ECO:0000313" key="4">
    <source>
        <dbReference type="EMBL" id="ORY83373.1"/>
    </source>
</evidence>
<feature type="domain" description="E3 UFM1-protein ligase-like C-terminal" evidence="3">
    <location>
        <begin position="581"/>
        <end position="661"/>
    </location>
</feature>
<reference evidence="4 5" key="1">
    <citation type="submission" date="2016-08" db="EMBL/GenBank/DDBJ databases">
        <title>A Parts List for Fungal Cellulosomes Revealed by Comparative Genomics.</title>
        <authorList>
            <consortium name="DOE Joint Genome Institute"/>
            <person name="Haitjema C.H."/>
            <person name="Gilmore S.P."/>
            <person name="Henske J.K."/>
            <person name="Solomon K.V."/>
            <person name="De Groot R."/>
            <person name="Kuo A."/>
            <person name="Mondo S.J."/>
            <person name="Salamov A.A."/>
            <person name="Labutti K."/>
            <person name="Zhao Z."/>
            <person name="Chiniquy J."/>
            <person name="Barry K."/>
            <person name="Brewer H.M."/>
            <person name="Purvine S.O."/>
            <person name="Wright A.T."/>
            <person name="Boxma B."/>
            <person name="Van Alen T."/>
            <person name="Hackstein J.H."/>
            <person name="Baker S.E."/>
            <person name="Grigoriev I.V."/>
            <person name="O'Malley M.A."/>
        </authorList>
    </citation>
    <scope>NUCLEOTIDE SEQUENCE [LARGE SCALE GENOMIC DNA]</scope>
    <source>
        <strain evidence="4 5">G1</strain>
    </source>
</reference>